<dbReference type="PANTHER" id="PTHR13619">
    <property type="entry name" value="PHOSPHATIDATE CYTIDYLYLTRANSFERASE, MITOCHONDRIAL"/>
    <property type="match status" value="1"/>
</dbReference>
<evidence type="ECO:0000256" key="5">
    <source>
        <dbReference type="ARBA" id="ARBA00005458"/>
    </source>
</evidence>
<dbReference type="GO" id="GO:0005743">
    <property type="term" value="C:mitochondrial inner membrane"/>
    <property type="evidence" value="ECO:0007669"/>
    <property type="project" value="UniProtKB-SubCell"/>
</dbReference>
<evidence type="ECO:0000256" key="9">
    <source>
        <dbReference type="ARBA" id="ARBA00022679"/>
    </source>
</evidence>
<evidence type="ECO:0000256" key="1">
    <source>
        <dbReference type="ARBA" id="ARBA00001946"/>
    </source>
</evidence>
<evidence type="ECO:0000256" key="7">
    <source>
        <dbReference type="ARBA" id="ARBA00018337"/>
    </source>
</evidence>
<evidence type="ECO:0000256" key="17">
    <source>
        <dbReference type="ARBA" id="ARBA00023264"/>
    </source>
</evidence>
<keyword evidence="13" id="KW-0443">Lipid metabolism</keyword>
<evidence type="ECO:0000256" key="12">
    <source>
        <dbReference type="ARBA" id="ARBA00022842"/>
    </source>
</evidence>
<dbReference type="OrthoDB" id="341477at2759"/>
<keyword evidence="12" id="KW-0460">Magnesium</keyword>
<dbReference type="Proteomes" id="UP000799640">
    <property type="component" value="Unassembled WGS sequence"/>
</dbReference>
<comment type="similarity">
    <text evidence="5">Belongs to the TAM41 family.</text>
</comment>
<keyword evidence="10" id="KW-0548">Nucleotidyltransferase</keyword>
<keyword evidence="15" id="KW-0472">Membrane</keyword>
<feature type="region of interest" description="Disordered" evidence="19">
    <location>
        <begin position="37"/>
        <end position="96"/>
    </location>
</feature>
<evidence type="ECO:0000256" key="6">
    <source>
        <dbReference type="ARBA" id="ARBA00012487"/>
    </source>
</evidence>
<evidence type="ECO:0000256" key="8">
    <source>
        <dbReference type="ARBA" id="ARBA00022516"/>
    </source>
</evidence>
<evidence type="ECO:0000256" key="14">
    <source>
        <dbReference type="ARBA" id="ARBA00023128"/>
    </source>
</evidence>
<evidence type="ECO:0000256" key="11">
    <source>
        <dbReference type="ARBA" id="ARBA00022792"/>
    </source>
</evidence>
<dbReference type="GO" id="GO:0032049">
    <property type="term" value="P:cardiolipin biosynthetic process"/>
    <property type="evidence" value="ECO:0007669"/>
    <property type="project" value="InterPro"/>
</dbReference>
<reference evidence="20" key="1">
    <citation type="journal article" date="2020" name="Stud. Mycol.">
        <title>101 Dothideomycetes genomes: a test case for predicting lifestyles and emergence of pathogens.</title>
        <authorList>
            <person name="Haridas S."/>
            <person name="Albert R."/>
            <person name="Binder M."/>
            <person name="Bloem J."/>
            <person name="Labutti K."/>
            <person name="Salamov A."/>
            <person name="Andreopoulos B."/>
            <person name="Baker S."/>
            <person name="Barry K."/>
            <person name="Bills G."/>
            <person name="Bluhm B."/>
            <person name="Cannon C."/>
            <person name="Castanera R."/>
            <person name="Culley D."/>
            <person name="Daum C."/>
            <person name="Ezra D."/>
            <person name="Gonzalez J."/>
            <person name="Henrissat B."/>
            <person name="Kuo A."/>
            <person name="Liang C."/>
            <person name="Lipzen A."/>
            <person name="Lutzoni F."/>
            <person name="Magnuson J."/>
            <person name="Mondo S."/>
            <person name="Nolan M."/>
            <person name="Ohm R."/>
            <person name="Pangilinan J."/>
            <person name="Park H.-J."/>
            <person name="Ramirez L."/>
            <person name="Alfaro M."/>
            <person name="Sun H."/>
            <person name="Tritt A."/>
            <person name="Yoshinaga Y."/>
            <person name="Zwiers L.-H."/>
            <person name="Turgeon B."/>
            <person name="Goodwin S."/>
            <person name="Spatafora J."/>
            <person name="Crous P."/>
            <person name="Grigoriev I."/>
        </authorList>
    </citation>
    <scope>NUCLEOTIDE SEQUENCE</scope>
    <source>
        <strain evidence="20">CBS 262.69</strain>
    </source>
</reference>
<protein>
    <recommendedName>
        <fullName evidence="7">Phosphatidate cytidylyltransferase, mitochondrial</fullName>
        <ecNumber evidence="6">2.7.7.41</ecNumber>
    </recommendedName>
    <alternativeName>
        <fullName evidence="18">CDP-diacylglycerol synthase</fullName>
    </alternativeName>
</protein>
<evidence type="ECO:0000256" key="4">
    <source>
        <dbReference type="ARBA" id="ARBA00005189"/>
    </source>
</evidence>
<dbReference type="GO" id="GO:0004605">
    <property type="term" value="F:phosphatidate cytidylyltransferase activity"/>
    <property type="evidence" value="ECO:0007669"/>
    <property type="project" value="UniProtKB-EC"/>
</dbReference>
<organism evidence="20 21">
    <name type="scientific">Trichodelitschia bisporula</name>
    <dbReference type="NCBI Taxonomy" id="703511"/>
    <lineage>
        <taxon>Eukaryota</taxon>
        <taxon>Fungi</taxon>
        <taxon>Dikarya</taxon>
        <taxon>Ascomycota</taxon>
        <taxon>Pezizomycotina</taxon>
        <taxon>Dothideomycetes</taxon>
        <taxon>Dothideomycetes incertae sedis</taxon>
        <taxon>Phaeotrichales</taxon>
        <taxon>Phaeotrichaceae</taxon>
        <taxon>Trichodelitschia</taxon>
    </lineage>
</organism>
<keyword evidence="14" id="KW-0496">Mitochondrion</keyword>
<gene>
    <name evidence="20" type="ORF">EJ06DRAFT_488891</name>
</gene>
<name>A0A6G1I6U8_9PEZI</name>
<evidence type="ECO:0000256" key="10">
    <source>
        <dbReference type="ARBA" id="ARBA00022695"/>
    </source>
</evidence>
<dbReference type="GO" id="GO:0016024">
    <property type="term" value="P:CDP-diacylglycerol biosynthetic process"/>
    <property type="evidence" value="ECO:0007669"/>
    <property type="project" value="UniProtKB-UniPathway"/>
</dbReference>
<keyword evidence="21" id="KW-1185">Reference proteome</keyword>
<keyword evidence="8" id="KW-0444">Lipid biosynthesis</keyword>
<evidence type="ECO:0000256" key="2">
    <source>
        <dbReference type="ARBA" id="ARBA00004443"/>
    </source>
</evidence>
<accession>A0A6G1I6U8</accession>
<comment type="pathway">
    <text evidence="3">Phospholipid metabolism; CDP-diacylglycerol biosynthesis; CDP-diacylglycerol from sn-glycerol 3-phosphate: step 3/3.</text>
</comment>
<dbReference type="Pfam" id="PF09139">
    <property type="entry name" value="Tam41_Mmp37"/>
    <property type="match status" value="1"/>
</dbReference>
<evidence type="ECO:0000256" key="13">
    <source>
        <dbReference type="ARBA" id="ARBA00023098"/>
    </source>
</evidence>
<dbReference type="EC" id="2.7.7.41" evidence="6"/>
<dbReference type="PIRSF" id="PIRSF028840">
    <property type="entry name" value="Mmp37"/>
    <property type="match status" value="1"/>
</dbReference>
<dbReference type="PANTHER" id="PTHR13619:SF0">
    <property type="entry name" value="PHOSPHATIDATE CYTIDYLYLTRANSFERASE, MITOCHONDRIAL"/>
    <property type="match status" value="1"/>
</dbReference>
<comment type="subcellular location">
    <subcellularLocation>
        <location evidence="2">Mitochondrion inner membrane</location>
        <topology evidence="2">Peripheral membrane protein</topology>
        <orientation evidence="2">Matrix side</orientation>
    </subcellularLocation>
</comment>
<dbReference type="AlphaFoldDB" id="A0A6G1I6U8"/>
<dbReference type="InterPro" id="IPR015222">
    <property type="entry name" value="Tam41"/>
</dbReference>
<proteinExistence type="inferred from homology"/>
<sequence length="513" mass="57632">MALLRLPPVVRLNAVMATHRQLQSNIAWLQRARIDHPRALSSSPPRLKEQPSPPDATQAEEAASAAASASSPSPKPKPTSPDNVKDEEQKRWEDDPDWNITAFSQLPYATFGYNQHMRINADFKESLRQMLWQFRAPIRYAIAYGSGVFAQTDPNAPPTPPNLSPHPNPPEAIVKWQKGGGKMIDFIFGVSHTQHWHSLNLHQHRDHYSFLGSLGSGAVSRVQDKFGAGVYFNPYITLNGTLVKYGVVNLDTLTDDLSTWSTLYLAGRLHKPVKILRDDPRVRLANQINLLGAVRTALLLLPESFTEADLYTAIASLSYTGDPRMSPALAAEHPSKVRNIVTRQLPNFRQLYAPLIRDLPNLTWTGEGLWPPPDDVLAQEAVAGGAADAPDVRLAQDLDPNRRANMVRRLPRCLRERVYAAYQAKWRMGRAEYEALLAETRDEDPAGFRRREAGEVDRRVAAEADLPDVVRRAVYQTVMWPATVQSVKSFFTAGWGRSMRYMREKREKGRQGK</sequence>
<keyword evidence="17" id="KW-1208">Phospholipid metabolism</keyword>
<evidence type="ECO:0000256" key="3">
    <source>
        <dbReference type="ARBA" id="ARBA00005119"/>
    </source>
</evidence>
<feature type="compositionally biased region" description="Low complexity" evidence="19">
    <location>
        <begin position="55"/>
        <end position="72"/>
    </location>
</feature>
<evidence type="ECO:0000256" key="19">
    <source>
        <dbReference type="SAM" id="MobiDB-lite"/>
    </source>
</evidence>
<dbReference type="UniPathway" id="UPA00557">
    <property type="reaction ID" value="UER00614"/>
</dbReference>
<evidence type="ECO:0000313" key="21">
    <source>
        <dbReference type="Proteomes" id="UP000799640"/>
    </source>
</evidence>
<dbReference type="EMBL" id="ML996689">
    <property type="protein sequence ID" value="KAF2403911.1"/>
    <property type="molecule type" value="Genomic_DNA"/>
</dbReference>
<keyword evidence="16" id="KW-0594">Phospholipid biosynthesis</keyword>
<evidence type="ECO:0000256" key="16">
    <source>
        <dbReference type="ARBA" id="ARBA00023209"/>
    </source>
</evidence>
<feature type="compositionally biased region" description="Basic and acidic residues" evidence="19">
    <location>
        <begin position="83"/>
        <end position="93"/>
    </location>
</feature>
<comment type="cofactor">
    <cofactor evidence="1">
        <name>Mg(2+)</name>
        <dbReference type="ChEBI" id="CHEBI:18420"/>
    </cofactor>
</comment>
<evidence type="ECO:0000256" key="15">
    <source>
        <dbReference type="ARBA" id="ARBA00023136"/>
    </source>
</evidence>
<evidence type="ECO:0000256" key="18">
    <source>
        <dbReference type="ARBA" id="ARBA00029893"/>
    </source>
</evidence>
<comment type="pathway">
    <text evidence="4">Lipid metabolism.</text>
</comment>
<keyword evidence="9" id="KW-0808">Transferase</keyword>
<keyword evidence="11" id="KW-0999">Mitochondrion inner membrane</keyword>
<evidence type="ECO:0000313" key="20">
    <source>
        <dbReference type="EMBL" id="KAF2403911.1"/>
    </source>
</evidence>